<comment type="caution">
    <text evidence="5">The sequence shown here is derived from an EMBL/GenBank/DDBJ whole genome shotgun (WGS) entry which is preliminary data.</text>
</comment>
<dbReference type="InterPro" id="IPR039417">
    <property type="entry name" value="Peptidase_C1A_papain-like"/>
</dbReference>
<sequence length="425" mass="49090">MIYQQIDDLTQELDTRADDGYHPNPFKFPPATASSNKATTYFPLSFSRNYEKLCKYRISARSLYFLSSLLLKIFVLAFAFILLMTGFSFFFQWILGLNSKDLMIELKTITSREKWLVTEFEKFQRNYLRVYSSHEERTKRFKAFCLNMNVLEHRLQQEKMLGIKNQTIWGVTDFFDWTEEEMSKLLIPHNYTIKSKTTSMNKISKVQTKRGYIRPKNWDWRDKGVVTHAKNQLVAMVETIHAIHNGTLIGLSEQQLIDCDSAENGCEGGFRLYALRYIRDKGLLVENAYPYRGNDGKCQLPSGPIDPTQRVFIDNWQSLPSDEEQIADWIATKGPVTFGMNATKSMYHYRGGVFLPSQEECSHESLGSHSMEVVGYGVNDQQIPYWILKNSWGSGYGINGGYLHMRRGVNSCGITREVYSALITR</sequence>
<evidence type="ECO:0000259" key="3">
    <source>
        <dbReference type="SMART" id="SM00645"/>
    </source>
</evidence>
<evidence type="ECO:0000313" key="6">
    <source>
        <dbReference type="Proteomes" id="UP000605970"/>
    </source>
</evidence>
<dbReference type="SMART" id="SM00645">
    <property type="entry name" value="Pept_C1"/>
    <property type="match status" value="1"/>
</dbReference>
<dbReference type="GO" id="GO:0008234">
    <property type="term" value="F:cysteine-type peptidase activity"/>
    <property type="evidence" value="ECO:0007669"/>
    <property type="project" value="InterPro"/>
</dbReference>
<keyword evidence="2" id="KW-1133">Transmembrane helix</keyword>
<comment type="similarity">
    <text evidence="1">Belongs to the peptidase C1 family.</text>
</comment>
<dbReference type="Proteomes" id="UP000605970">
    <property type="component" value="Unassembled WGS sequence"/>
</dbReference>
<dbReference type="Gene3D" id="3.90.70.10">
    <property type="entry name" value="Cysteine proteinases"/>
    <property type="match status" value="1"/>
</dbReference>
<evidence type="ECO:0000256" key="1">
    <source>
        <dbReference type="ARBA" id="ARBA00008455"/>
    </source>
</evidence>
<evidence type="ECO:0000259" key="4">
    <source>
        <dbReference type="SMART" id="SM00848"/>
    </source>
</evidence>
<dbReference type="EMBL" id="JABEBT010000007">
    <property type="protein sequence ID" value="KAF7639092.1"/>
    <property type="molecule type" value="Genomic_DNA"/>
</dbReference>
<dbReference type="SUPFAM" id="SSF54001">
    <property type="entry name" value="Cysteine proteinases"/>
    <property type="match status" value="1"/>
</dbReference>
<dbReference type="InterPro" id="IPR000668">
    <property type="entry name" value="Peptidase_C1A_C"/>
</dbReference>
<dbReference type="GO" id="GO:0006508">
    <property type="term" value="P:proteolysis"/>
    <property type="evidence" value="ECO:0007669"/>
    <property type="project" value="InterPro"/>
</dbReference>
<dbReference type="PROSITE" id="PS00639">
    <property type="entry name" value="THIOL_PROTEASE_HIS"/>
    <property type="match status" value="1"/>
</dbReference>
<dbReference type="InterPro" id="IPR038765">
    <property type="entry name" value="Papain-like_cys_pep_sf"/>
</dbReference>
<protein>
    <submittedName>
        <fullName evidence="5">Pept_C1 domain-containing protein</fullName>
    </submittedName>
</protein>
<keyword evidence="2" id="KW-0472">Membrane</keyword>
<dbReference type="PANTHER" id="PTHR12411">
    <property type="entry name" value="CYSTEINE PROTEASE FAMILY C1-RELATED"/>
    <property type="match status" value="1"/>
</dbReference>
<organism evidence="5 6">
    <name type="scientific">Meloidogyne graminicola</name>
    <dbReference type="NCBI Taxonomy" id="189291"/>
    <lineage>
        <taxon>Eukaryota</taxon>
        <taxon>Metazoa</taxon>
        <taxon>Ecdysozoa</taxon>
        <taxon>Nematoda</taxon>
        <taxon>Chromadorea</taxon>
        <taxon>Rhabditida</taxon>
        <taxon>Tylenchina</taxon>
        <taxon>Tylenchomorpha</taxon>
        <taxon>Tylenchoidea</taxon>
        <taxon>Meloidogynidae</taxon>
        <taxon>Meloidogyninae</taxon>
        <taxon>Meloidogyne</taxon>
    </lineage>
</organism>
<feature type="transmembrane region" description="Helical" evidence="2">
    <location>
        <begin position="69"/>
        <end position="95"/>
    </location>
</feature>
<name>A0A8T0A0P1_9BILA</name>
<feature type="domain" description="Peptidase C1A papain C-terminal" evidence="3">
    <location>
        <begin position="214"/>
        <end position="422"/>
    </location>
</feature>
<evidence type="ECO:0000313" key="5">
    <source>
        <dbReference type="EMBL" id="KAF7639092.1"/>
    </source>
</evidence>
<gene>
    <name evidence="5" type="ORF">Mgra_00001324</name>
</gene>
<dbReference type="CDD" id="cd02248">
    <property type="entry name" value="Peptidase_C1A"/>
    <property type="match status" value="1"/>
</dbReference>
<keyword evidence="6" id="KW-1185">Reference proteome</keyword>
<dbReference type="OrthoDB" id="5875790at2759"/>
<evidence type="ECO:0000256" key="2">
    <source>
        <dbReference type="SAM" id="Phobius"/>
    </source>
</evidence>
<dbReference type="SMART" id="SM00848">
    <property type="entry name" value="Inhibitor_I29"/>
    <property type="match status" value="1"/>
</dbReference>
<accession>A0A8T0A0P1</accession>
<feature type="domain" description="Cathepsin propeptide inhibitor" evidence="4">
    <location>
        <begin position="120"/>
        <end position="182"/>
    </location>
</feature>
<dbReference type="Pfam" id="PF00112">
    <property type="entry name" value="Peptidase_C1"/>
    <property type="match status" value="1"/>
</dbReference>
<reference evidence="5" key="1">
    <citation type="journal article" date="2020" name="Ecol. Evol.">
        <title>Genome structure and content of the rice root-knot nematode (Meloidogyne graminicola).</title>
        <authorList>
            <person name="Phan N.T."/>
            <person name="Danchin E.G.J."/>
            <person name="Klopp C."/>
            <person name="Perfus-Barbeoch L."/>
            <person name="Kozlowski D.K."/>
            <person name="Koutsovoulos G.D."/>
            <person name="Lopez-Roques C."/>
            <person name="Bouchez O."/>
            <person name="Zahm M."/>
            <person name="Besnard G."/>
            <person name="Bellafiore S."/>
        </authorList>
    </citation>
    <scope>NUCLEOTIDE SEQUENCE</scope>
    <source>
        <strain evidence="5">VN-18</strain>
    </source>
</reference>
<proteinExistence type="inferred from homology"/>
<dbReference type="InterPro" id="IPR025660">
    <property type="entry name" value="Pept_his_AS"/>
</dbReference>
<dbReference type="InterPro" id="IPR013128">
    <property type="entry name" value="Peptidase_C1A"/>
</dbReference>
<dbReference type="Pfam" id="PF08246">
    <property type="entry name" value="Inhibitor_I29"/>
    <property type="match status" value="1"/>
</dbReference>
<dbReference type="InterPro" id="IPR013201">
    <property type="entry name" value="Prot_inhib_I29"/>
</dbReference>
<keyword evidence="2" id="KW-0812">Transmembrane</keyword>
<dbReference type="AlphaFoldDB" id="A0A8T0A0P1"/>